<protein>
    <submittedName>
        <fullName evidence="1">HYPOTHETICAL Uncharacterized deoxyribonuclease yabD</fullName>
    </submittedName>
</protein>
<dbReference type="EMBL" id="FM864216">
    <property type="protein sequence ID" value="CAT04707.1"/>
    <property type="molecule type" value="Genomic_DNA"/>
</dbReference>
<dbReference type="PANTHER" id="PTHR46124:SF2">
    <property type="entry name" value="D-AMINOACYL-TRNA DEACYLASE"/>
    <property type="match status" value="1"/>
</dbReference>
<accession>C5J5I4</accession>
<organism evidence="1 2">
    <name type="scientific">Mesomycoplasma conjunctivae (strain ATCC 25834 / NCTC 10147 / HRC/581)</name>
    <name type="common">Mycoplasma conjunctivae</name>
    <dbReference type="NCBI Taxonomy" id="572263"/>
    <lineage>
        <taxon>Bacteria</taxon>
        <taxon>Bacillati</taxon>
        <taxon>Mycoplasmatota</taxon>
        <taxon>Mycoplasmoidales</taxon>
        <taxon>Metamycoplasmataceae</taxon>
        <taxon>Mesomycoplasma</taxon>
    </lineage>
</organism>
<dbReference type="InterPro" id="IPR001130">
    <property type="entry name" value="TatD-like"/>
</dbReference>
<dbReference type="CDD" id="cd01310">
    <property type="entry name" value="TatD_DNAse"/>
    <property type="match status" value="1"/>
</dbReference>
<dbReference type="KEGG" id="mco:MCJ_000280"/>
<name>C5J5I4_MESCH</name>
<dbReference type="GO" id="GO:0016788">
    <property type="term" value="F:hydrolase activity, acting on ester bonds"/>
    <property type="evidence" value="ECO:0007669"/>
    <property type="project" value="InterPro"/>
</dbReference>
<dbReference type="InterPro" id="IPR032466">
    <property type="entry name" value="Metal_Hydrolase"/>
</dbReference>
<dbReference type="AlphaFoldDB" id="C5J5I4"/>
<dbReference type="Gene3D" id="3.20.20.140">
    <property type="entry name" value="Metal-dependent hydrolases"/>
    <property type="match status" value="1"/>
</dbReference>
<keyword evidence="2" id="KW-1185">Reference proteome</keyword>
<gene>
    <name evidence="1" type="ordered locus">MCJ_000280</name>
</gene>
<sequence>MNWQFETPRAKYYEKIKTTFANKPKLMEIFQIKKSQIIINHNLNNLANFFDFLLVDTDNDFEEIGSYFWIAQENNLLNIELVFLHDKLDKKWNWIILEFIRDFILDNFDEIKNYQIWFNLPNLNNDILEELGFQLIANQKWSLKPHKPYKFIDVHTHPFAEYYNNSELEIEKNLTKNISQMILVGTSWDDVVEIDKLVKKYKNVYKIIGIHPNVVKENEDYSALEKYVDEKTLGIGEIGLDYFYENNPSEYIQLRSLLEQIKIAEKYNLAIMLHIRDNSQPKAIRQIQDIIDQYPKINFIFHNFSTTFEIYQQIVKKPNCFFSFSGVITFKKSYELRKIIQDIPFTKILTETDAPYLSPEPNRSLWPNSSSEVQWVYKNIARIKNITITKLIKIIEENFATIFKIDNKIKEIK</sequence>
<dbReference type="HOGENOM" id="CLU_645317_0_0_14"/>
<evidence type="ECO:0000313" key="1">
    <source>
        <dbReference type="EMBL" id="CAT04707.1"/>
    </source>
</evidence>
<dbReference type="PANTHER" id="PTHR46124">
    <property type="entry name" value="D-AMINOACYL-TRNA DEACYLASE"/>
    <property type="match status" value="1"/>
</dbReference>
<dbReference type="Pfam" id="PF01026">
    <property type="entry name" value="TatD_DNase"/>
    <property type="match status" value="1"/>
</dbReference>
<proteinExistence type="predicted"/>
<dbReference type="eggNOG" id="COG0084">
    <property type="taxonomic scope" value="Bacteria"/>
</dbReference>
<reference evidence="2" key="1">
    <citation type="journal article" date="2009" name="BMC Bioinformatics">
        <title>The Mycoplasma conjunctivae genome sequencing, annotation and analysis.</title>
        <authorList>
            <person name="Calderon-Copete S.P."/>
            <person name="Wigger G."/>
            <person name="Wunderlin C."/>
            <person name="Schmidheini T."/>
            <person name="Frey J."/>
            <person name="Quail M.A."/>
            <person name="Falquet L."/>
        </authorList>
    </citation>
    <scope>NUCLEOTIDE SEQUENCE [LARGE SCALE GENOMIC DNA]</scope>
    <source>
        <strain evidence="2">ATCC 25834 / NCTC 10147 / HRC/581</strain>
    </source>
</reference>
<dbReference type="SUPFAM" id="SSF51556">
    <property type="entry name" value="Metallo-dependent hydrolases"/>
    <property type="match status" value="1"/>
</dbReference>
<dbReference type="Proteomes" id="UP000001491">
    <property type="component" value="Chromosome"/>
</dbReference>
<evidence type="ECO:0000313" key="2">
    <source>
        <dbReference type="Proteomes" id="UP000001491"/>
    </source>
</evidence>